<keyword evidence="3" id="KW-0378">Hydrolase</keyword>
<dbReference type="GO" id="GO:0008270">
    <property type="term" value="F:zinc ion binding"/>
    <property type="evidence" value="ECO:0007669"/>
    <property type="project" value="InterPro"/>
</dbReference>
<reference evidence="7 8" key="1">
    <citation type="submission" date="2019-09" db="EMBL/GenBank/DDBJ databases">
        <title>Non-baumannii Acinetobacter spp. carrying blaNDM-1 isolated in China.</title>
        <authorList>
            <person name="Cui C."/>
            <person name="Chen C."/>
            <person name="Sun J."/>
            <person name="Liu Y."/>
        </authorList>
    </citation>
    <scope>NUCLEOTIDE SEQUENCE [LARGE SCALE GENOMIC DNA]</scope>
    <source>
        <strain evidence="7 8">B18</strain>
    </source>
</reference>
<feature type="coiled-coil region" evidence="5">
    <location>
        <begin position="119"/>
        <end position="213"/>
    </location>
</feature>
<evidence type="ECO:0000256" key="2">
    <source>
        <dbReference type="ARBA" id="ARBA00022723"/>
    </source>
</evidence>
<dbReference type="GO" id="GO:0004222">
    <property type="term" value="F:metalloendopeptidase activity"/>
    <property type="evidence" value="ECO:0007669"/>
    <property type="project" value="InterPro"/>
</dbReference>
<sequence>MRPLILIVLLLFAAMLWYQNQQHPQLQHNSLLTRIQAPLDTRLRYRIAEVDPRFGLSHAEVVQLAQQATQIWTEGTGQDYFVYDPQARLAIRLIYDERQYESKQRRLQMGQIEQQQQHWKRQQAQVQAVKQQIQQLNQQLAFKNAQLQQQLNAYNRQVQQLNQQGGASATQRSSLNQQRQQLEQQTASLQAEIQQFNVRISALNQQVDALNQLNQSIDASVQQFNQRFQPRLFDKGSFDGKSIRIYEFQSDADLRLTLAHEFGHALGLGHTHDPHALMHPLMQEQNLDHFQLTAADLALLQQR</sequence>
<dbReference type="InterPro" id="IPR001818">
    <property type="entry name" value="Pept_M10_metallopeptidase"/>
</dbReference>
<dbReference type="Proteomes" id="UP000503440">
    <property type="component" value="Chromosome"/>
</dbReference>
<protein>
    <submittedName>
        <fullName evidence="7">Matrixin family metalloprotease</fullName>
    </submittedName>
</protein>
<feature type="domain" description="Peptidase metallopeptidase" evidence="6">
    <location>
        <begin position="187"/>
        <end position="302"/>
    </location>
</feature>
<keyword evidence="2" id="KW-0479">Metal-binding</keyword>
<dbReference type="InterPro" id="IPR024079">
    <property type="entry name" value="MetalloPept_cat_dom_sf"/>
</dbReference>
<dbReference type="GO" id="GO:0031012">
    <property type="term" value="C:extracellular matrix"/>
    <property type="evidence" value="ECO:0007669"/>
    <property type="project" value="InterPro"/>
</dbReference>
<proteinExistence type="predicted"/>
<dbReference type="Pfam" id="PF00413">
    <property type="entry name" value="Peptidase_M10"/>
    <property type="match status" value="1"/>
</dbReference>
<keyword evidence="4" id="KW-0862">Zinc</keyword>
<dbReference type="InterPro" id="IPR006026">
    <property type="entry name" value="Peptidase_Metallo"/>
</dbReference>
<accession>A0A6C0Y6R1</accession>
<dbReference type="PRINTS" id="PR00138">
    <property type="entry name" value="MATRIXIN"/>
</dbReference>
<dbReference type="InterPro" id="IPR021190">
    <property type="entry name" value="Pept_M10A"/>
</dbReference>
<evidence type="ECO:0000256" key="1">
    <source>
        <dbReference type="ARBA" id="ARBA00022670"/>
    </source>
</evidence>
<dbReference type="EMBL" id="CP044455">
    <property type="protein sequence ID" value="QIC71562.1"/>
    <property type="molecule type" value="Genomic_DNA"/>
</dbReference>
<dbReference type="Gene3D" id="1.10.287.1490">
    <property type="match status" value="1"/>
</dbReference>
<name>A0A6C0Y6R1_9GAMM</name>
<evidence type="ECO:0000313" key="8">
    <source>
        <dbReference type="Proteomes" id="UP000503440"/>
    </source>
</evidence>
<keyword evidence="1 7" id="KW-0645">Protease</keyword>
<organism evidence="7 8">
    <name type="scientific">Acinetobacter indicus</name>
    <dbReference type="NCBI Taxonomy" id="756892"/>
    <lineage>
        <taxon>Bacteria</taxon>
        <taxon>Pseudomonadati</taxon>
        <taxon>Pseudomonadota</taxon>
        <taxon>Gammaproteobacteria</taxon>
        <taxon>Moraxellales</taxon>
        <taxon>Moraxellaceae</taxon>
        <taxon>Acinetobacter</taxon>
    </lineage>
</organism>
<dbReference type="GO" id="GO:0006508">
    <property type="term" value="P:proteolysis"/>
    <property type="evidence" value="ECO:0007669"/>
    <property type="project" value="UniProtKB-KW"/>
</dbReference>
<dbReference type="SUPFAM" id="SSF55486">
    <property type="entry name" value="Metalloproteases ('zincins'), catalytic domain"/>
    <property type="match status" value="1"/>
</dbReference>
<evidence type="ECO:0000259" key="6">
    <source>
        <dbReference type="SMART" id="SM00235"/>
    </source>
</evidence>
<evidence type="ECO:0000256" key="4">
    <source>
        <dbReference type="ARBA" id="ARBA00022833"/>
    </source>
</evidence>
<evidence type="ECO:0000313" key="7">
    <source>
        <dbReference type="EMBL" id="QIC71562.1"/>
    </source>
</evidence>
<evidence type="ECO:0000256" key="5">
    <source>
        <dbReference type="SAM" id="Coils"/>
    </source>
</evidence>
<dbReference type="SMART" id="SM00235">
    <property type="entry name" value="ZnMc"/>
    <property type="match status" value="1"/>
</dbReference>
<keyword evidence="7" id="KW-0482">Metalloprotease</keyword>
<gene>
    <name evidence="7" type="ORF">FSC09_14755</name>
</gene>
<dbReference type="RefSeq" id="WP_163146282.1">
    <property type="nucleotide sequence ID" value="NZ_CP044455.1"/>
</dbReference>
<dbReference type="Gene3D" id="3.40.390.10">
    <property type="entry name" value="Collagenase (Catalytic Domain)"/>
    <property type="match status" value="1"/>
</dbReference>
<evidence type="ECO:0000256" key="3">
    <source>
        <dbReference type="ARBA" id="ARBA00022801"/>
    </source>
</evidence>
<keyword evidence="5" id="KW-0175">Coiled coil</keyword>
<dbReference type="AlphaFoldDB" id="A0A6C0Y6R1"/>